<sequence length="161" mass="17330">MAKSTVDVKGAAKAGKMFSADVVAAILCSAGTTSLSLKQYELMSSLDGTKTASGFQHDFRSVLARAKELRTRIDNGEIFEPVQPAKKRSKRNDMASPATPKKRKTADDDGTTPTKKPKVTPKARAKKAPVPDMDISDSEALPQDAADFIKQEADWAAQDFA</sequence>
<accession>A0A6A6APX7</accession>
<feature type="region of interest" description="Disordered" evidence="1">
    <location>
        <begin position="75"/>
        <end position="146"/>
    </location>
</feature>
<dbReference type="GeneID" id="54403715"/>
<evidence type="ECO:0000313" key="3">
    <source>
        <dbReference type="Proteomes" id="UP000799771"/>
    </source>
</evidence>
<proteinExistence type="predicted"/>
<gene>
    <name evidence="2" type="ORF">P153DRAFT_283831</name>
</gene>
<protein>
    <submittedName>
        <fullName evidence="2">Uncharacterized protein</fullName>
    </submittedName>
</protein>
<evidence type="ECO:0000256" key="1">
    <source>
        <dbReference type="SAM" id="MobiDB-lite"/>
    </source>
</evidence>
<reference evidence="2" key="1">
    <citation type="journal article" date="2020" name="Stud. Mycol.">
        <title>101 Dothideomycetes genomes: a test case for predicting lifestyles and emergence of pathogens.</title>
        <authorList>
            <person name="Haridas S."/>
            <person name="Albert R."/>
            <person name="Binder M."/>
            <person name="Bloem J."/>
            <person name="Labutti K."/>
            <person name="Salamov A."/>
            <person name="Andreopoulos B."/>
            <person name="Baker S."/>
            <person name="Barry K."/>
            <person name="Bills G."/>
            <person name="Bluhm B."/>
            <person name="Cannon C."/>
            <person name="Castanera R."/>
            <person name="Culley D."/>
            <person name="Daum C."/>
            <person name="Ezra D."/>
            <person name="Gonzalez J."/>
            <person name="Henrissat B."/>
            <person name="Kuo A."/>
            <person name="Liang C."/>
            <person name="Lipzen A."/>
            <person name="Lutzoni F."/>
            <person name="Magnuson J."/>
            <person name="Mondo S."/>
            <person name="Nolan M."/>
            <person name="Ohm R."/>
            <person name="Pangilinan J."/>
            <person name="Park H.-J."/>
            <person name="Ramirez L."/>
            <person name="Alfaro M."/>
            <person name="Sun H."/>
            <person name="Tritt A."/>
            <person name="Yoshinaga Y."/>
            <person name="Zwiers L.-H."/>
            <person name="Turgeon B."/>
            <person name="Goodwin S."/>
            <person name="Spatafora J."/>
            <person name="Crous P."/>
            <person name="Grigoriev I."/>
        </authorList>
    </citation>
    <scope>NUCLEOTIDE SEQUENCE</scope>
    <source>
        <strain evidence="2">CBS 119687</strain>
    </source>
</reference>
<keyword evidence="3" id="KW-1185">Reference proteome</keyword>
<dbReference type="RefSeq" id="XP_033527391.1">
    <property type="nucleotide sequence ID" value="XM_033663283.1"/>
</dbReference>
<dbReference type="Proteomes" id="UP000799771">
    <property type="component" value="Unassembled WGS sequence"/>
</dbReference>
<name>A0A6A6APX7_9PLEO</name>
<dbReference type="AlphaFoldDB" id="A0A6A6APX7"/>
<dbReference type="EMBL" id="ML977500">
    <property type="protein sequence ID" value="KAF2133004.1"/>
    <property type="molecule type" value="Genomic_DNA"/>
</dbReference>
<evidence type="ECO:0000313" key="2">
    <source>
        <dbReference type="EMBL" id="KAF2133004.1"/>
    </source>
</evidence>
<organism evidence="2 3">
    <name type="scientific">Dothidotthia symphoricarpi CBS 119687</name>
    <dbReference type="NCBI Taxonomy" id="1392245"/>
    <lineage>
        <taxon>Eukaryota</taxon>
        <taxon>Fungi</taxon>
        <taxon>Dikarya</taxon>
        <taxon>Ascomycota</taxon>
        <taxon>Pezizomycotina</taxon>
        <taxon>Dothideomycetes</taxon>
        <taxon>Pleosporomycetidae</taxon>
        <taxon>Pleosporales</taxon>
        <taxon>Dothidotthiaceae</taxon>
        <taxon>Dothidotthia</taxon>
    </lineage>
</organism>
<dbReference type="OrthoDB" id="3938057at2759"/>
<feature type="compositionally biased region" description="Basic residues" evidence="1">
    <location>
        <begin position="115"/>
        <end position="127"/>
    </location>
</feature>